<keyword evidence="5" id="KW-0234">DNA repair</keyword>
<evidence type="ECO:0000256" key="1">
    <source>
        <dbReference type="ARBA" id="ARBA00004123"/>
    </source>
</evidence>
<dbReference type="GO" id="GO:0033063">
    <property type="term" value="C:Rad51B-Rad51C-Rad51D-XRCC2 complex"/>
    <property type="evidence" value="ECO:0007669"/>
    <property type="project" value="TreeGrafter"/>
</dbReference>
<dbReference type="GO" id="GO:0000707">
    <property type="term" value="P:meiotic DNA recombinase assembly"/>
    <property type="evidence" value="ECO:0007669"/>
    <property type="project" value="TreeGrafter"/>
</dbReference>
<evidence type="ECO:0000256" key="2">
    <source>
        <dbReference type="ARBA" id="ARBA00022741"/>
    </source>
</evidence>
<dbReference type="GO" id="GO:0005524">
    <property type="term" value="F:ATP binding"/>
    <property type="evidence" value="ECO:0007669"/>
    <property type="project" value="UniProtKB-KW"/>
</dbReference>
<dbReference type="Gene3D" id="3.40.50.300">
    <property type="entry name" value="P-loop containing nucleotide triphosphate hydrolases"/>
    <property type="match status" value="1"/>
</dbReference>
<dbReference type="PANTHER" id="PTHR46239">
    <property type="entry name" value="DNA REPAIR PROTEIN RAD51 HOMOLOG 3 RAD51C"/>
    <property type="match status" value="1"/>
</dbReference>
<evidence type="ECO:0000256" key="3">
    <source>
        <dbReference type="ARBA" id="ARBA00022763"/>
    </source>
</evidence>
<keyword evidence="6" id="KW-0539">Nucleus</keyword>
<dbReference type="GO" id="GO:0005657">
    <property type="term" value="C:replication fork"/>
    <property type="evidence" value="ECO:0007669"/>
    <property type="project" value="TreeGrafter"/>
</dbReference>
<dbReference type="GO" id="GO:0008821">
    <property type="term" value="F:crossover junction DNA endonuclease activity"/>
    <property type="evidence" value="ECO:0007669"/>
    <property type="project" value="TreeGrafter"/>
</dbReference>
<keyword evidence="4" id="KW-0067">ATP-binding</keyword>
<accession>A0A3N2Q1L8</accession>
<feature type="compositionally biased region" description="Low complexity" evidence="7">
    <location>
        <begin position="45"/>
        <end position="60"/>
    </location>
</feature>
<keyword evidence="9" id="KW-1185">Reference proteome</keyword>
<evidence type="ECO:0000313" key="8">
    <source>
        <dbReference type="EMBL" id="ROT40578.1"/>
    </source>
</evidence>
<dbReference type="STRING" id="1314773.A0A3N2Q1L8"/>
<dbReference type="AlphaFoldDB" id="A0A3N2Q1L8"/>
<evidence type="ECO:0000256" key="5">
    <source>
        <dbReference type="ARBA" id="ARBA00023204"/>
    </source>
</evidence>
<proteinExistence type="predicted"/>
<dbReference type="GO" id="GO:0000400">
    <property type="term" value="F:four-way junction DNA binding"/>
    <property type="evidence" value="ECO:0007669"/>
    <property type="project" value="TreeGrafter"/>
</dbReference>
<comment type="subcellular location">
    <subcellularLocation>
        <location evidence="1">Nucleus</location>
    </subcellularLocation>
</comment>
<dbReference type="OrthoDB" id="5957327at2759"/>
<reference evidence="8 9" key="1">
    <citation type="journal article" date="2018" name="Mol. Ecol.">
        <title>The obligate alkalophilic soda-lake fungus Sodiomyces alkalinus has shifted to a protein diet.</title>
        <authorList>
            <person name="Grum-Grzhimaylo A.A."/>
            <person name="Falkoski D.L."/>
            <person name="van den Heuvel J."/>
            <person name="Valero-Jimenez C.A."/>
            <person name="Min B."/>
            <person name="Choi I.G."/>
            <person name="Lipzen A."/>
            <person name="Daum C.G."/>
            <person name="Aanen D.K."/>
            <person name="Tsang A."/>
            <person name="Henrissat B."/>
            <person name="Bilanenko E.N."/>
            <person name="de Vries R.P."/>
            <person name="van Kan J.A.L."/>
            <person name="Grigoriev I.V."/>
            <person name="Debets A.J.M."/>
        </authorList>
    </citation>
    <scope>NUCLEOTIDE SEQUENCE [LARGE SCALE GENOMIC DNA]</scope>
    <source>
        <strain evidence="8 9">F11</strain>
    </source>
</reference>
<protein>
    <submittedName>
        <fullName evidence="8">Uncharacterized protein</fullName>
    </submittedName>
</protein>
<dbReference type="GeneID" id="39584320"/>
<dbReference type="InterPro" id="IPR052093">
    <property type="entry name" value="HR_Repair_Mediator"/>
</dbReference>
<keyword evidence="2" id="KW-0547">Nucleotide-binding</keyword>
<evidence type="ECO:0000256" key="7">
    <source>
        <dbReference type="SAM" id="MobiDB-lite"/>
    </source>
</evidence>
<dbReference type="SUPFAM" id="SSF52540">
    <property type="entry name" value="P-loop containing nucleoside triphosphate hydrolases"/>
    <property type="match status" value="1"/>
</dbReference>
<evidence type="ECO:0000256" key="6">
    <source>
        <dbReference type="ARBA" id="ARBA00023242"/>
    </source>
</evidence>
<dbReference type="RefSeq" id="XP_028468384.1">
    <property type="nucleotide sequence ID" value="XM_028615843.1"/>
</dbReference>
<dbReference type="GO" id="GO:0033065">
    <property type="term" value="C:Rad51C-XRCC3 complex"/>
    <property type="evidence" value="ECO:0007669"/>
    <property type="project" value="TreeGrafter"/>
</dbReference>
<dbReference type="PANTHER" id="PTHR46239:SF1">
    <property type="entry name" value="DNA REPAIR PROTEIN RAD51 HOMOLOG 3"/>
    <property type="match status" value="1"/>
</dbReference>
<dbReference type="Proteomes" id="UP000272025">
    <property type="component" value="Unassembled WGS sequence"/>
</dbReference>
<evidence type="ECO:0000313" key="9">
    <source>
        <dbReference type="Proteomes" id="UP000272025"/>
    </source>
</evidence>
<evidence type="ECO:0000256" key="4">
    <source>
        <dbReference type="ARBA" id="ARBA00022840"/>
    </source>
</evidence>
<gene>
    <name evidence="8" type="ORF">SODALDRAFT_99941</name>
</gene>
<name>A0A3N2Q1L8_SODAK</name>
<keyword evidence="3" id="KW-0227">DNA damage</keyword>
<feature type="region of interest" description="Disordered" evidence="7">
    <location>
        <begin position="45"/>
        <end position="66"/>
    </location>
</feature>
<dbReference type="GO" id="GO:0007131">
    <property type="term" value="P:reciprocal meiotic recombination"/>
    <property type="evidence" value="ECO:0007669"/>
    <property type="project" value="TreeGrafter"/>
</dbReference>
<dbReference type="EMBL" id="ML119052">
    <property type="protein sequence ID" value="ROT40578.1"/>
    <property type="molecule type" value="Genomic_DNA"/>
</dbReference>
<sequence length="278" mass="30122">MLTHRYRIQVVANALSCGQGAVWVDCSYVVCGRRLERVVRTAYTETGTTGSSPTSSPSGKETLRNSTTENNKFVHYACRTLSHFLAALCQPTGTTLPDETAVVIVDSLSALINHAFPKVPEDRSGAKPGTSFRKRRGSAARLQTLQYVIGALQKLAATRNCAVVVLSQCATKMQSENGATLIPSVNASVWDQGISTRIVLFQNWVWRDNVPSTVCFAGVQKREGALLSMAVHNAAAFRVQEVSQCYLVCTFGAARRDSAFVQPAEGGGGHRLGRHARY</sequence>
<dbReference type="InterPro" id="IPR027417">
    <property type="entry name" value="P-loop_NTPase"/>
</dbReference>
<organism evidence="8 9">
    <name type="scientific">Sodiomyces alkalinus (strain CBS 110278 / VKM F-3762 / F11)</name>
    <name type="common">Alkaliphilic filamentous fungus</name>
    <dbReference type="NCBI Taxonomy" id="1314773"/>
    <lineage>
        <taxon>Eukaryota</taxon>
        <taxon>Fungi</taxon>
        <taxon>Dikarya</taxon>
        <taxon>Ascomycota</taxon>
        <taxon>Pezizomycotina</taxon>
        <taxon>Sordariomycetes</taxon>
        <taxon>Hypocreomycetidae</taxon>
        <taxon>Glomerellales</taxon>
        <taxon>Plectosphaerellaceae</taxon>
        <taxon>Sodiomyces</taxon>
    </lineage>
</organism>